<reference evidence="2 3" key="1">
    <citation type="journal article" date="2014" name="BMC Genomics">
        <title>Comparison of environmental and isolate Sulfobacillus genomes reveals diverse carbon, sulfur, nitrogen, and hydrogen metabolisms.</title>
        <authorList>
            <person name="Justice N.B."/>
            <person name="Norman A."/>
            <person name="Brown C.T."/>
            <person name="Singh A."/>
            <person name="Thomas B.C."/>
            <person name="Banfield J.F."/>
        </authorList>
    </citation>
    <scope>NUCLEOTIDE SEQUENCE [LARGE SCALE GENOMIC DNA]</scope>
    <source>
        <strain evidence="2">AMDSBA1</strain>
    </source>
</reference>
<protein>
    <recommendedName>
        <fullName evidence="1">Tn3 transposase DDE domain-containing protein</fullName>
    </recommendedName>
</protein>
<comment type="caution">
    <text evidence="2">The sequence shown here is derived from an EMBL/GenBank/DDBJ whole genome shotgun (WGS) entry which is preliminary data.</text>
</comment>
<dbReference type="GO" id="GO:0006313">
    <property type="term" value="P:DNA transposition"/>
    <property type="evidence" value="ECO:0007669"/>
    <property type="project" value="InterPro"/>
</dbReference>
<dbReference type="GO" id="GO:0004803">
    <property type="term" value="F:transposase activity"/>
    <property type="evidence" value="ECO:0007669"/>
    <property type="project" value="InterPro"/>
</dbReference>
<evidence type="ECO:0000259" key="1">
    <source>
        <dbReference type="Pfam" id="PF01526"/>
    </source>
</evidence>
<evidence type="ECO:0000313" key="3">
    <source>
        <dbReference type="Proteomes" id="UP000242699"/>
    </source>
</evidence>
<accession>A0A2T2WKK0</accession>
<sequence>MYYNACILSELLKRLELQGNQEQMDHIKRVSPMSWKHNNFCGKYNFCEPSEGIDVTTMVDKMEALNSNRP</sequence>
<dbReference type="EMBL" id="PXYT01000104">
    <property type="protein sequence ID" value="PSR22755.1"/>
    <property type="molecule type" value="Genomic_DNA"/>
</dbReference>
<feature type="domain" description="Tn3 transposase DDE" evidence="1">
    <location>
        <begin position="1"/>
        <end position="44"/>
    </location>
</feature>
<dbReference type="InterPro" id="IPR002513">
    <property type="entry name" value="Tn3_Tnp_DDE_dom"/>
</dbReference>
<gene>
    <name evidence="2" type="ORF">C7B43_20565</name>
</gene>
<name>A0A2T2WKK0_9FIRM</name>
<proteinExistence type="predicted"/>
<organism evidence="2 3">
    <name type="scientific">Sulfobacillus benefaciens</name>
    <dbReference type="NCBI Taxonomy" id="453960"/>
    <lineage>
        <taxon>Bacteria</taxon>
        <taxon>Bacillati</taxon>
        <taxon>Bacillota</taxon>
        <taxon>Clostridia</taxon>
        <taxon>Eubacteriales</taxon>
        <taxon>Clostridiales Family XVII. Incertae Sedis</taxon>
        <taxon>Sulfobacillus</taxon>
    </lineage>
</organism>
<evidence type="ECO:0000313" key="2">
    <source>
        <dbReference type="EMBL" id="PSR22755.1"/>
    </source>
</evidence>
<dbReference type="AlphaFoldDB" id="A0A2T2WKK0"/>
<dbReference type="Proteomes" id="UP000242699">
    <property type="component" value="Unassembled WGS sequence"/>
</dbReference>
<dbReference type="Pfam" id="PF01526">
    <property type="entry name" value="DDE_Tnp_Tn3"/>
    <property type="match status" value="1"/>
</dbReference>